<comment type="caution">
    <text evidence="1">The sequence shown here is derived from an EMBL/GenBank/DDBJ whole genome shotgun (WGS) entry which is preliminary data.</text>
</comment>
<proteinExistence type="predicted"/>
<keyword evidence="1" id="KW-0418">Kinase</keyword>
<evidence type="ECO:0000313" key="1">
    <source>
        <dbReference type="EMBL" id="HIU14482.1"/>
    </source>
</evidence>
<evidence type="ECO:0000313" key="2">
    <source>
        <dbReference type="Proteomes" id="UP000824175"/>
    </source>
</evidence>
<organism evidence="1 2">
    <name type="scientific">Candidatus Fimiplasma intestinipullorum</name>
    <dbReference type="NCBI Taxonomy" id="2840825"/>
    <lineage>
        <taxon>Bacteria</taxon>
        <taxon>Bacillati</taxon>
        <taxon>Bacillota</taxon>
        <taxon>Clostridia</taxon>
        <taxon>Eubacteriales</taxon>
        <taxon>Candidatus Fimiplasma</taxon>
    </lineage>
</organism>
<protein>
    <submittedName>
        <fullName evidence="1">Cytidylate kinase family protein</fullName>
    </submittedName>
</protein>
<accession>A0A9D1HRA1</accession>
<dbReference type="AlphaFoldDB" id="A0A9D1HRA1"/>
<dbReference type="Gene3D" id="3.40.50.300">
    <property type="entry name" value="P-loop containing nucleotide triphosphate hydrolases"/>
    <property type="match status" value="1"/>
</dbReference>
<name>A0A9D1HRA1_9FIRM</name>
<dbReference type="InterPro" id="IPR027417">
    <property type="entry name" value="P-loop_NTPase"/>
</dbReference>
<dbReference type="EMBL" id="DVMJ01000091">
    <property type="protein sequence ID" value="HIU14482.1"/>
    <property type="molecule type" value="Genomic_DNA"/>
</dbReference>
<dbReference type="GO" id="GO:0016301">
    <property type="term" value="F:kinase activity"/>
    <property type="evidence" value="ECO:0007669"/>
    <property type="project" value="UniProtKB-KW"/>
</dbReference>
<dbReference type="Proteomes" id="UP000824175">
    <property type="component" value="Unassembled WGS sequence"/>
</dbReference>
<gene>
    <name evidence="1" type="ORF">IAD15_10520</name>
</gene>
<dbReference type="Pfam" id="PF13189">
    <property type="entry name" value="Cytidylate_kin2"/>
    <property type="match status" value="1"/>
</dbReference>
<reference evidence="1" key="1">
    <citation type="submission" date="2020-10" db="EMBL/GenBank/DDBJ databases">
        <authorList>
            <person name="Gilroy R."/>
        </authorList>
    </citation>
    <scope>NUCLEOTIDE SEQUENCE</scope>
    <source>
        <strain evidence="1">CHK195-11698</strain>
    </source>
</reference>
<sequence length="213" mass="24325">MKKVIAMDSAYCSMGRWISVIVGAKLGMKLYEGKDLFELVDTDWTAERLAAYDARIADMTVEAVREDPETRALTEIMREAVLKAVEIGPCIIHERAAGDILKDREDVLKVLLYNTNMEHRIPRAVADKTYDLEEKTHDELVAFICHEDLKRSHYRDAVCDSPWGEKESYDICLDSDLLSREKCAEILIEACQDVSLDMEECAKIIRQSFTLTK</sequence>
<reference evidence="1" key="2">
    <citation type="journal article" date="2021" name="PeerJ">
        <title>Extensive microbial diversity within the chicken gut microbiome revealed by metagenomics and culture.</title>
        <authorList>
            <person name="Gilroy R."/>
            <person name="Ravi A."/>
            <person name="Getino M."/>
            <person name="Pursley I."/>
            <person name="Horton D.L."/>
            <person name="Alikhan N.F."/>
            <person name="Baker D."/>
            <person name="Gharbi K."/>
            <person name="Hall N."/>
            <person name="Watson M."/>
            <person name="Adriaenssens E.M."/>
            <person name="Foster-Nyarko E."/>
            <person name="Jarju S."/>
            <person name="Secka A."/>
            <person name="Antonio M."/>
            <person name="Oren A."/>
            <person name="Chaudhuri R.R."/>
            <person name="La Ragione R."/>
            <person name="Hildebrand F."/>
            <person name="Pallen M.J."/>
        </authorList>
    </citation>
    <scope>NUCLEOTIDE SEQUENCE</scope>
    <source>
        <strain evidence="1">CHK195-11698</strain>
    </source>
</reference>
<keyword evidence="1" id="KW-0808">Transferase</keyword>